<evidence type="ECO:0000259" key="4">
    <source>
        <dbReference type="Pfam" id="PF08669"/>
    </source>
</evidence>
<dbReference type="Proteomes" id="UP000240542">
    <property type="component" value="Unassembled WGS sequence"/>
</dbReference>
<dbReference type="AlphaFoldDB" id="A0A2P8DKU1"/>
<dbReference type="SUPFAM" id="SSF103025">
    <property type="entry name" value="Folate-binding domain"/>
    <property type="match status" value="1"/>
</dbReference>
<dbReference type="InterPro" id="IPR028896">
    <property type="entry name" value="GcvT/YgfZ/DmdA"/>
</dbReference>
<dbReference type="InterPro" id="IPR027266">
    <property type="entry name" value="TrmE/GcvT-like"/>
</dbReference>
<dbReference type="RefSeq" id="WP_106583139.1">
    <property type="nucleotide sequence ID" value="NZ_PYGA01000007.1"/>
</dbReference>
<dbReference type="Pfam" id="PF16350">
    <property type="entry name" value="FAO_M"/>
    <property type="match status" value="1"/>
</dbReference>
<dbReference type="InterPro" id="IPR032503">
    <property type="entry name" value="FAO_M"/>
</dbReference>
<dbReference type="InterPro" id="IPR029043">
    <property type="entry name" value="GcvT/YgfZ_C"/>
</dbReference>
<dbReference type="OrthoDB" id="2055370at2"/>
<evidence type="ECO:0000259" key="2">
    <source>
        <dbReference type="Pfam" id="PF01266"/>
    </source>
</evidence>
<feature type="domain" description="Aminomethyltransferase C-terminal" evidence="4">
    <location>
        <begin position="733"/>
        <end position="814"/>
    </location>
</feature>
<accession>A0A2P8DKU1</accession>
<dbReference type="SUPFAM" id="SSF101790">
    <property type="entry name" value="Aminomethyltransferase beta-barrel domain"/>
    <property type="match status" value="1"/>
</dbReference>
<comment type="caution">
    <text evidence="6">The sequence shown here is derived from an EMBL/GenBank/DDBJ whole genome shotgun (WGS) entry which is preliminary data.</text>
</comment>
<evidence type="ECO:0000259" key="5">
    <source>
        <dbReference type="Pfam" id="PF16350"/>
    </source>
</evidence>
<proteinExistence type="inferred from homology"/>
<evidence type="ECO:0000313" key="6">
    <source>
        <dbReference type="EMBL" id="PSK97819.1"/>
    </source>
</evidence>
<evidence type="ECO:0000259" key="3">
    <source>
        <dbReference type="Pfam" id="PF01571"/>
    </source>
</evidence>
<dbReference type="SUPFAM" id="SSF51905">
    <property type="entry name" value="FAD/NAD(P)-binding domain"/>
    <property type="match status" value="1"/>
</dbReference>
<dbReference type="Pfam" id="PF01266">
    <property type="entry name" value="DAO"/>
    <property type="match status" value="1"/>
</dbReference>
<dbReference type="SUPFAM" id="SSF54373">
    <property type="entry name" value="FAD-linked reductases, C-terminal domain"/>
    <property type="match status" value="1"/>
</dbReference>
<sequence length="822" mass="88794">MPSPDSAPGTSPKIVLIGAGIVGCALADELTARGCTDVTVLDQGQLYATGGSTSHAPGLVFQTNATKAMTDFARYTVEKYGTLRAAGRDCFTPVGGLELAATPERLDELHRRCGWARSWGVPARVIDPAECAAMHPLVRADRVVGGLHTPTDGLVPAIAAGQAQAEAAVWRGARFLPGHEVLDIEITGGRVTGVRTDQGRIACDLVVSCAGMWGPRIARMVGATLAMTPLQHQFGWTGPVPALAGAAAEARHPILRYQERDLYYRERYDRIGIGYYGHRPMPVDPDAIGTPGSDDRPMPSMLPFTPDDFAPAWSDSERLLPDLAAAALDEGFNGLFSFTPDGLPLLGPAAGVDGFWTAEAVWITHSAGVARAVAEWIVDGASTFDMHGSDVNRFQRHQLAPSYVEERDCQNFVEVYDALHPLQPMESPRPLRTAPFHVRQRELGASFLEASGWERPQYYRANEHLAAGIPDVGPWAGRFSSPIAGAEARATRERVALYDMSSLMRLDVTGPGAEAFLDRVTTGRVDRAPGAVGYCLMLDERGHLRSDVTVARVAEDHYQVGVNSPLDLDRLRRLAPRDGSAQVRDITAGTTCIGVWGPLARELVQPLADHDLTNDGLRYFRCARMHIGNVPVLAMRVSYVGELGWELYTDADMGLRLWDTLRAAGRPLGAIAAGRGAFSSLRLEKGYRAFGTDMTDEHDPYEAGVGFAVRFERKGDFIGRAALEGRDPDTVKRRLCCLTTEDPADTVLGAEPVHLPGATTAAGYVTSAAYGYTIGKGIAYAWLPAESAGPGTELEIGYFDRRIPAVVAEEPLFDPAMERLRV</sequence>
<dbReference type="Gene3D" id="2.40.30.110">
    <property type="entry name" value="Aminomethyltransferase beta-barrel domains"/>
    <property type="match status" value="1"/>
</dbReference>
<dbReference type="Gene3D" id="3.30.1360.120">
    <property type="entry name" value="Probable tRNA modification gtpase trme, domain 1"/>
    <property type="match status" value="1"/>
</dbReference>
<dbReference type="InterPro" id="IPR006076">
    <property type="entry name" value="FAD-dep_OxRdtase"/>
</dbReference>
<dbReference type="Pfam" id="PF01571">
    <property type="entry name" value="GCV_T"/>
    <property type="match status" value="1"/>
</dbReference>
<feature type="domain" description="GCVT N-terminal" evidence="3">
    <location>
        <begin position="437"/>
        <end position="712"/>
    </location>
</feature>
<keyword evidence="7" id="KW-1185">Reference proteome</keyword>
<dbReference type="Gene3D" id="3.30.9.10">
    <property type="entry name" value="D-Amino Acid Oxidase, subunit A, domain 2"/>
    <property type="match status" value="1"/>
</dbReference>
<organism evidence="6 7">
    <name type="scientific">Murinocardiopsis flavida</name>
    <dbReference type="NCBI Taxonomy" id="645275"/>
    <lineage>
        <taxon>Bacteria</taxon>
        <taxon>Bacillati</taxon>
        <taxon>Actinomycetota</taxon>
        <taxon>Actinomycetes</taxon>
        <taxon>Streptosporangiales</taxon>
        <taxon>Nocardiopsidaceae</taxon>
        <taxon>Murinocardiopsis</taxon>
    </lineage>
</organism>
<dbReference type="Gene3D" id="3.50.50.60">
    <property type="entry name" value="FAD/NAD(P)-binding domain"/>
    <property type="match status" value="1"/>
</dbReference>
<feature type="domain" description="FAD dependent oxidoreductase central" evidence="5">
    <location>
        <begin position="379"/>
        <end position="433"/>
    </location>
</feature>
<dbReference type="Pfam" id="PF08669">
    <property type="entry name" value="GCV_T_C"/>
    <property type="match status" value="1"/>
</dbReference>
<dbReference type="InterPro" id="IPR006222">
    <property type="entry name" value="GCVT_N"/>
</dbReference>
<comment type="similarity">
    <text evidence="1">Belongs to the GcvT family.</text>
</comment>
<evidence type="ECO:0000256" key="1">
    <source>
        <dbReference type="ARBA" id="ARBA00008609"/>
    </source>
</evidence>
<dbReference type="EMBL" id="PYGA01000007">
    <property type="protein sequence ID" value="PSK97819.1"/>
    <property type="molecule type" value="Genomic_DNA"/>
</dbReference>
<evidence type="ECO:0000313" key="7">
    <source>
        <dbReference type="Proteomes" id="UP000240542"/>
    </source>
</evidence>
<dbReference type="InterPro" id="IPR036188">
    <property type="entry name" value="FAD/NAD-bd_sf"/>
</dbReference>
<name>A0A2P8DKU1_9ACTN</name>
<protein>
    <submittedName>
        <fullName evidence="6">Dimethylglycine oxidase</fullName>
    </submittedName>
</protein>
<dbReference type="InterPro" id="IPR013977">
    <property type="entry name" value="GcvT_C"/>
</dbReference>
<dbReference type="PANTHER" id="PTHR43757">
    <property type="entry name" value="AMINOMETHYLTRANSFERASE"/>
    <property type="match status" value="1"/>
</dbReference>
<feature type="domain" description="FAD dependent oxidoreductase" evidence="2">
    <location>
        <begin position="14"/>
        <end position="376"/>
    </location>
</feature>
<gene>
    <name evidence="6" type="ORF">CLV63_107212</name>
</gene>
<reference evidence="6 7" key="1">
    <citation type="submission" date="2018-03" db="EMBL/GenBank/DDBJ databases">
        <title>Genomic Encyclopedia of Archaeal and Bacterial Type Strains, Phase II (KMG-II): from individual species to whole genera.</title>
        <authorList>
            <person name="Goeker M."/>
        </authorList>
    </citation>
    <scope>NUCLEOTIDE SEQUENCE [LARGE SCALE GENOMIC DNA]</scope>
    <source>
        <strain evidence="6 7">DSM 45312</strain>
    </source>
</reference>
<dbReference type="Gene3D" id="3.30.70.1400">
    <property type="entry name" value="Aminomethyltransferase beta-barrel domains"/>
    <property type="match status" value="1"/>
</dbReference>
<dbReference type="PANTHER" id="PTHR43757:SF2">
    <property type="entry name" value="AMINOMETHYLTRANSFERASE, MITOCHONDRIAL"/>
    <property type="match status" value="1"/>
</dbReference>